<protein>
    <submittedName>
        <fullName evidence="3">Uncharacterized protein</fullName>
    </submittedName>
</protein>
<dbReference type="KEGG" id="pgr:PGTG_22626"/>
<keyword evidence="4" id="KW-1185">Reference proteome</keyword>
<organism evidence="3 4">
    <name type="scientific">Puccinia graminis f. sp. tritici (strain CRL 75-36-700-3 / race SCCL)</name>
    <name type="common">Black stem rust fungus</name>
    <dbReference type="NCBI Taxonomy" id="418459"/>
    <lineage>
        <taxon>Eukaryota</taxon>
        <taxon>Fungi</taxon>
        <taxon>Dikarya</taxon>
        <taxon>Basidiomycota</taxon>
        <taxon>Pucciniomycotina</taxon>
        <taxon>Pucciniomycetes</taxon>
        <taxon>Pucciniales</taxon>
        <taxon>Pucciniaceae</taxon>
        <taxon>Puccinia</taxon>
    </lineage>
</organism>
<dbReference type="Proteomes" id="UP000008783">
    <property type="component" value="Unassembled WGS sequence"/>
</dbReference>
<reference evidence="3" key="2">
    <citation type="submission" date="2012-02" db="EMBL/GenBank/DDBJ databases">
        <title>The Genome Sequence of Puccinia graminis f. sp. tritici Strain CRL 75-36-700-3.</title>
        <authorList>
            <consortium name="The Broad Institute Genome Sequencing Platform"/>
            <person name="Birren B."/>
            <person name="Lander E."/>
            <person name="Galagan J."/>
            <person name="Nusbaum C."/>
            <person name="Devon K."/>
            <person name="Cuomo C."/>
            <person name="Jaffe D."/>
            <person name="Butler J."/>
            <person name="Alvarez P."/>
            <person name="Gnerre S."/>
            <person name="Grabherr M."/>
            <person name="Mauceli E."/>
            <person name="Brockman W."/>
            <person name="Young S."/>
            <person name="LaButti K."/>
            <person name="Sykes S."/>
            <person name="DeCaprio D."/>
            <person name="Crawford M."/>
            <person name="Koehrsen M."/>
            <person name="Engels R."/>
            <person name="Montgomery P."/>
            <person name="Pearson M."/>
            <person name="Howarth C."/>
            <person name="Larson L."/>
            <person name="White J."/>
            <person name="Zeng Q."/>
            <person name="Kodira C."/>
            <person name="Yandava C."/>
            <person name="Alvarado L."/>
            <person name="O'Leary S."/>
            <person name="Szabo L."/>
            <person name="Dean R."/>
            <person name="Schein J."/>
        </authorList>
    </citation>
    <scope>NUCLEOTIDE SEQUENCE</scope>
    <source>
        <strain evidence="3">CRL 75-36-700-3</strain>
    </source>
</reference>
<dbReference type="HOGENOM" id="CLU_3051424_0_0_1"/>
<dbReference type="KEGG" id="pgr:PGTG_21920"/>
<feature type="region of interest" description="Disordered" evidence="1">
    <location>
        <begin position="33"/>
        <end position="54"/>
    </location>
</feature>
<evidence type="ECO:0000313" key="3">
    <source>
        <dbReference type="EMBL" id="EHS63966.1"/>
    </source>
</evidence>
<sequence>MSGILSETGWENLFLAGGSGSRLGRQTACAHLVEQRTSKETKGRGARGADVSRR</sequence>
<dbReference type="GeneID" id="13541855"/>
<dbReference type="EMBL" id="DS178303">
    <property type="protein sequence ID" value="EHS63966.1"/>
    <property type="molecule type" value="Genomic_DNA"/>
</dbReference>
<dbReference type="RefSeq" id="XP_003888606.1">
    <property type="nucleotide sequence ID" value="XM_003888557.1"/>
</dbReference>
<dbReference type="RefSeq" id="XP_003889363.1">
    <property type="nucleotide sequence ID" value="XM_003889314.1"/>
</dbReference>
<dbReference type="InParanoid" id="H6QT03"/>
<dbReference type="EMBL" id="DS178375">
    <property type="protein sequence ID" value="EHS62718.1"/>
    <property type="molecule type" value="Genomic_DNA"/>
</dbReference>
<gene>
    <name evidence="3" type="ORF">PGTG_21920</name>
    <name evidence="2" type="ORF">PGTG_22626</name>
</gene>
<name>H6QT03_PUCGT</name>
<evidence type="ECO:0000313" key="2">
    <source>
        <dbReference type="EMBL" id="EHS62718.1"/>
    </source>
</evidence>
<dbReference type="GeneID" id="13542328"/>
<reference evidence="4" key="1">
    <citation type="journal article" date="2011" name="Proc. Natl. Acad. Sci. U.S.A.">
        <title>Obligate biotrophy features unraveled by the genomic analysis of rust fungi.</title>
        <authorList>
            <person name="Duplessis S."/>
            <person name="Cuomo C.A."/>
            <person name="Lin Y.-C."/>
            <person name="Aerts A."/>
            <person name="Tisserant E."/>
            <person name="Veneault-Fourrey C."/>
            <person name="Joly D.L."/>
            <person name="Hacquard S."/>
            <person name="Amselem J."/>
            <person name="Cantarel B.L."/>
            <person name="Chiu R."/>
            <person name="Coutinho P.M."/>
            <person name="Feau N."/>
            <person name="Field M."/>
            <person name="Frey P."/>
            <person name="Gelhaye E."/>
            <person name="Goldberg J."/>
            <person name="Grabherr M.G."/>
            <person name="Kodira C.D."/>
            <person name="Kohler A."/>
            <person name="Kuees U."/>
            <person name="Lindquist E.A."/>
            <person name="Lucas S.M."/>
            <person name="Mago R."/>
            <person name="Mauceli E."/>
            <person name="Morin E."/>
            <person name="Murat C."/>
            <person name="Pangilinan J.L."/>
            <person name="Park R."/>
            <person name="Pearson M."/>
            <person name="Quesneville H."/>
            <person name="Rouhier N."/>
            <person name="Sakthikumar S."/>
            <person name="Salamov A.A."/>
            <person name="Schmutz J."/>
            <person name="Selles B."/>
            <person name="Shapiro H."/>
            <person name="Tanguay P."/>
            <person name="Tuskan G.A."/>
            <person name="Henrissat B."/>
            <person name="Van de Peer Y."/>
            <person name="Rouze P."/>
            <person name="Ellis J.G."/>
            <person name="Dodds P.N."/>
            <person name="Schein J.E."/>
            <person name="Zhong S."/>
            <person name="Hamelin R.C."/>
            <person name="Grigoriev I.V."/>
            <person name="Szabo L.J."/>
            <person name="Martin F."/>
        </authorList>
    </citation>
    <scope>NUCLEOTIDE SEQUENCE [LARGE SCALE GENOMIC DNA]</scope>
    <source>
        <strain evidence="4">CRL 75-36-700-3 / race SCCL</strain>
    </source>
</reference>
<accession>H6QT03</accession>
<feature type="compositionally biased region" description="Basic and acidic residues" evidence="1">
    <location>
        <begin position="33"/>
        <end position="43"/>
    </location>
</feature>
<dbReference type="AlphaFoldDB" id="H6QT03"/>
<dbReference type="VEuPathDB" id="FungiDB:PGTG_22626"/>
<evidence type="ECO:0000256" key="1">
    <source>
        <dbReference type="SAM" id="MobiDB-lite"/>
    </source>
</evidence>
<proteinExistence type="predicted"/>
<evidence type="ECO:0000313" key="4">
    <source>
        <dbReference type="Proteomes" id="UP000008783"/>
    </source>
</evidence>
<dbReference type="VEuPathDB" id="FungiDB:PGTG_21920"/>